<dbReference type="AlphaFoldDB" id="A0A423T961"/>
<comment type="caution">
    <text evidence="1">The sequence shown here is derived from an EMBL/GenBank/DDBJ whole genome shotgun (WGS) entry which is preliminary data.</text>
</comment>
<gene>
    <name evidence="1" type="ORF">C7M84_008646</name>
</gene>
<sequence length="122" mass="12898">MLTVGAIASTTALRCLHCSNCQKTADTYHDCDDSYDVCMKINVAGRVEKRCGYSWACGLGGLERGAVSMWNAIKNSVSEGDLQASDAQLIYCCDRDYCNAAAPASLSSSLLLAAALLAYALA</sequence>
<protein>
    <submittedName>
        <fullName evidence="1">Uncharacterized protein</fullName>
    </submittedName>
</protein>
<evidence type="ECO:0000313" key="2">
    <source>
        <dbReference type="Proteomes" id="UP000283509"/>
    </source>
</evidence>
<proteinExistence type="predicted"/>
<accession>A0A423T961</accession>
<dbReference type="InterPro" id="IPR045860">
    <property type="entry name" value="Snake_toxin-like_sf"/>
</dbReference>
<reference evidence="1 2" key="2">
    <citation type="submission" date="2019-01" db="EMBL/GenBank/DDBJ databases">
        <title>The decoding of complex shrimp genome reveals the adaptation for benthos swimmer, frequently molting mechanism and breeding impact on genome.</title>
        <authorList>
            <person name="Sun Y."/>
            <person name="Gao Y."/>
            <person name="Yu Y."/>
        </authorList>
    </citation>
    <scope>NUCLEOTIDE SEQUENCE [LARGE SCALE GENOMIC DNA]</scope>
    <source>
        <tissue evidence="1">Muscle</tissue>
    </source>
</reference>
<dbReference type="SUPFAM" id="SSF57302">
    <property type="entry name" value="Snake toxin-like"/>
    <property type="match status" value="1"/>
</dbReference>
<name>A0A423T961_PENVA</name>
<evidence type="ECO:0000313" key="1">
    <source>
        <dbReference type="EMBL" id="ROT72942.1"/>
    </source>
</evidence>
<organism evidence="1 2">
    <name type="scientific">Penaeus vannamei</name>
    <name type="common">Whiteleg shrimp</name>
    <name type="synonym">Litopenaeus vannamei</name>
    <dbReference type="NCBI Taxonomy" id="6689"/>
    <lineage>
        <taxon>Eukaryota</taxon>
        <taxon>Metazoa</taxon>
        <taxon>Ecdysozoa</taxon>
        <taxon>Arthropoda</taxon>
        <taxon>Crustacea</taxon>
        <taxon>Multicrustacea</taxon>
        <taxon>Malacostraca</taxon>
        <taxon>Eumalacostraca</taxon>
        <taxon>Eucarida</taxon>
        <taxon>Decapoda</taxon>
        <taxon>Dendrobranchiata</taxon>
        <taxon>Penaeoidea</taxon>
        <taxon>Penaeidae</taxon>
        <taxon>Penaeus</taxon>
    </lineage>
</organism>
<dbReference type="OrthoDB" id="6351929at2759"/>
<reference evidence="1 2" key="1">
    <citation type="submission" date="2018-04" db="EMBL/GenBank/DDBJ databases">
        <authorList>
            <person name="Zhang X."/>
            <person name="Yuan J."/>
            <person name="Li F."/>
            <person name="Xiang J."/>
        </authorList>
    </citation>
    <scope>NUCLEOTIDE SEQUENCE [LARGE SCALE GENOMIC DNA]</scope>
    <source>
        <tissue evidence="1">Muscle</tissue>
    </source>
</reference>
<dbReference type="Proteomes" id="UP000283509">
    <property type="component" value="Unassembled WGS sequence"/>
</dbReference>
<dbReference type="EMBL" id="QCYY01002087">
    <property type="protein sequence ID" value="ROT72942.1"/>
    <property type="molecule type" value="Genomic_DNA"/>
</dbReference>
<keyword evidence="2" id="KW-1185">Reference proteome</keyword>